<protein>
    <submittedName>
        <fullName evidence="1">Uncharacterized protein</fullName>
    </submittedName>
</protein>
<proteinExistence type="predicted"/>
<evidence type="ECO:0000313" key="1">
    <source>
        <dbReference type="EnsemblMetazoa" id="AARA014847-PA"/>
    </source>
</evidence>
<dbReference type="EnsemblMetazoa" id="AARA014847-RA">
    <property type="protein sequence ID" value="AARA014847-PA"/>
    <property type="gene ID" value="AARA014847"/>
</dbReference>
<organism evidence="1 2">
    <name type="scientific">Anopheles arabiensis</name>
    <name type="common">Mosquito</name>
    <dbReference type="NCBI Taxonomy" id="7173"/>
    <lineage>
        <taxon>Eukaryota</taxon>
        <taxon>Metazoa</taxon>
        <taxon>Ecdysozoa</taxon>
        <taxon>Arthropoda</taxon>
        <taxon>Hexapoda</taxon>
        <taxon>Insecta</taxon>
        <taxon>Pterygota</taxon>
        <taxon>Neoptera</taxon>
        <taxon>Endopterygota</taxon>
        <taxon>Diptera</taxon>
        <taxon>Nematocera</taxon>
        <taxon>Culicoidea</taxon>
        <taxon>Culicidae</taxon>
        <taxon>Anophelinae</taxon>
        <taxon>Anopheles</taxon>
    </lineage>
</organism>
<dbReference type="AlphaFoldDB" id="A0A182IHB5"/>
<dbReference type="VEuPathDB" id="VectorBase:AARA014847"/>
<name>A0A182IHB5_ANOAR</name>
<dbReference type="Proteomes" id="UP000075840">
    <property type="component" value="Unassembled WGS sequence"/>
</dbReference>
<dbReference type="EMBL" id="APCN01003038">
    <property type="status" value="NOT_ANNOTATED_CDS"/>
    <property type="molecule type" value="Genomic_DNA"/>
</dbReference>
<evidence type="ECO:0000313" key="2">
    <source>
        <dbReference type="Proteomes" id="UP000075840"/>
    </source>
</evidence>
<accession>A0A182IHB5</accession>
<sequence length="102" mass="11716">MDSQLLLIFPLQIILHLLSYFLSLFILKQTRIVVVVSVLPWFLRFERTSNNTPALLSGLKLSNVHFYEQHMCMILAGHEDVCVLCCKLYSSVVRCGNMASKR</sequence>
<keyword evidence="2" id="KW-1185">Reference proteome</keyword>
<reference evidence="1" key="1">
    <citation type="submission" date="2022-08" db="UniProtKB">
        <authorList>
            <consortium name="EnsemblMetazoa"/>
        </authorList>
    </citation>
    <scope>IDENTIFICATION</scope>
    <source>
        <strain evidence="1">Dongola</strain>
    </source>
</reference>